<protein>
    <submittedName>
        <fullName evidence="8">CRISPR-associated endonuclease Cas2</fullName>
    </submittedName>
</protein>
<dbReference type="EMBL" id="MFIP01000022">
    <property type="protein sequence ID" value="OGF91775.1"/>
    <property type="molecule type" value="Genomic_DNA"/>
</dbReference>
<sequence length="186" mass="22405">MAKYYYSPTKQKVILLLWAGVALGLAAYSPRRRRKVFKDIPLEFKKIDRRVLQRIIREFHRDRLVDFKEDRDGGVRIILTEQGIKKALRYNIDTISIKEPKKWDGKWRLVIFDIPEKMKKAREALRDKLRKLGFYQLQKSVFVFPFVCHDEINFIVEFFELRPHVRIMTVLDITNEAELKLYFRLS</sequence>
<dbReference type="AlphaFoldDB" id="A0A1F5XV51"/>
<evidence type="ECO:0000313" key="8">
    <source>
        <dbReference type="EMBL" id="OGF91775.1"/>
    </source>
</evidence>
<dbReference type="NCBIfam" id="TIGR01573">
    <property type="entry name" value="cas2"/>
    <property type="match status" value="1"/>
</dbReference>
<keyword evidence="6" id="KW-0051">Antiviral defense</keyword>
<keyword evidence="5" id="KW-0460">Magnesium</keyword>
<comment type="caution">
    <text evidence="8">The sequence shown here is derived from an EMBL/GenBank/DDBJ whole genome shotgun (WGS) entry which is preliminary data.</text>
</comment>
<evidence type="ECO:0000256" key="6">
    <source>
        <dbReference type="ARBA" id="ARBA00023118"/>
    </source>
</evidence>
<evidence type="ECO:0000256" key="3">
    <source>
        <dbReference type="ARBA" id="ARBA00022759"/>
    </source>
</evidence>
<name>A0A1F5XV51_9BACT</name>
<proteinExistence type="predicted"/>
<dbReference type="GO" id="GO:0043571">
    <property type="term" value="P:maintenance of CRISPR repeat elements"/>
    <property type="evidence" value="ECO:0007669"/>
    <property type="project" value="InterPro"/>
</dbReference>
<feature type="domain" description="Transcriptional repressor PaaX-like central Cas2-like" evidence="7">
    <location>
        <begin position="101"/>
        <end position="170"/>
    </location>
</feature>
<dbReference type="Pfam" id="PF20803">
    <property type="entry name" value="PaaX_M"/>
    <property type="match status" value="1"/>
</dbReference>
<evidence type="ECO:0000256" key="4">
    <source>
        <dbReference type="ARBA" id="ARBA00022801"/>
    </source>
</evidence>
<keyword evidence="1" id="KW-0540">Nuclease</keyword>
<evidence type="ECO:0000256" key="5">
    <source>
        <dbReference type="ARBA" id="ARBA00022842"/>
    </source>
</evidence>
<evidence type="ECO:0000256" key="1">
    <source>
        <dbReference type="ARBA" id="ARBA00022722"/>
    </source>
</evidence>
<dbReference type="Proteomes" id="UP000177334">
    <property type="component" value="Unassembled WGS sequence"/>
</dbReference>
<dbReference type="InterPro" id="IPR021127">
    <property type="entry name" value="CRISPR_associated_Cas2"/>
</dbReference>
<dbReference type="InterPro" id="IPR048846">
    <property type="entry name" value="PaaX-like_central"/>
</dbReference>
<organism evidence="8 9">
    <name type="scientific">Candidatus Giovannonibacteria bacterium RIFCSPLOWO2_12_FULL_43_26</name>
    <dbReference type="NCBI Taxonomy" id="1798363"/>
    <lineage>
        <taxon>Bacteria</taxon>
        <taxon>Candidatus Giovannoniibacteriota</taxon>
    </lineage>
</organism>
<gene>
    <name evidence="8" type="ORF">A3H05_03950</name>
</gene>
<keyword evidence="3 8" id="KW-0255">Endonuclease</keyword>
<reference evidence="8 9" key="1">
    <citation type="journal article" date="2016" name="Nat. Commun.">
        <title>Thousands of microbial genomes shed light on interconnected biogeochemical processes in an aquifer system.</title>
        <authorList>
            <person name="Anantharaman K."/>
            <person name="Brown C.T."/>
            <person name="Hug L.A."/>
            <person name="Sharon I."/>
            <person name="Castelle C.J."/>
            <person name="Probst A.J."/>
            <person name="Thomas B.C."/>
            <person name="Singh A."/>
            <person name="Wilkins M.J."/>
            <person name="Karaoz U."/>
            <person name="Brodie E.L."/>
            <person name="Williams K.H."/>
            <person name="Hubbard S.S."/>
            <person name="Banfield J.F."/>
        </authorList>
    </citation>
    <scope>NUCLEOTIDE SEQUENCE [LARGE SCALE GENOMIC DNA]</scope>
</reference>
<keyword evidence="4" id="KW-0378">Hydrolase</keyword>
<dbReference type="GO" id="GO:0004521">
    <property type="term" value="F:RNA endonuclease activity"/>
    <property type="evidence" value="ECO:0007669"/>
    <property type="project" value="InterPro"/>
</dbReference>
<evidence type="ECO:0000259" key="7">
    <source>
        <dbReference type="Pfam" id="PF20803"/>
    </source>
</evidence>
<accession>A0A1F5XV51</accession>
<dbReference type="Gene3D" id="3.30.70.2650">
    <property type="match status" value="1"/>
</dbReference>
<dbReference type="SUPFAM" id="SSF143430">
    <property type="entry name" value="TTP0101/SSO1404-like"/>
    <property type="match status" value="1"/>
</dbReference>
<evidence type="ECO:0000313" key="9">
    <source>
        <dbReference type="Proteomes" id="UP000177334"/>
    </source>
</evidence>
<keyword evidence="2" id="KW-0479">Metal-binding</keyword>
<evidence type="ECO:0000256" key="2">
    <source>
        <dbReference type="ARBA" id="ARBA00022723"/>
    </source>
</evidence>